<protein>
    <submittedName>
        <fullName evidence="7">NTE family protein</fullName>
    </submittedName>
</protein>
<dbReference type="GO" id="GO:0016787">
    <property type="term" value="F:hydrolase activity"/>
    <property type="evidence" value="ECO:0007669"/>
    <property type="project" value="UniProtKB-UniRule"/>
</dbReference>
<keyword evidence="1 4" id="KW-0378">Hydrolase</keyword>
<evidence type="ECO:0000313" key="8">
    <source>
        <dbReference type="Proteomes" id="UP000199531"/>
    </source>
</evidence>
<feature type="active site" description="Proton acceptor" evidence="4">
    <location>
        <position position="217"/>
    </location>
</feature>
<dbReference type="AlphaFoldDB" id="A0A1H8K3X7"/>
<accession>A0A1H8K3X7</accession>
<feature type="region of interest" description="Disordered" evidence="5">
    <location>
        <begin position="1"/>
        <end position="21"/>
    </location>
</feature>
<evidence type="ECO:0000256" key="5">
    <source>
        <dbReference type="SAM" id="MobiDB-lite"/>
    </source>
</evidence>
<dbReference type="RefSeq" id="WP_091817958.1">
    <property type="nucleotide sequence ID" value="NZ_FOCW01000009.1"/>
</dbReference>
<organism evidence="7 8">
    <name type="scientific">Brachymonas denitrificans DSM 15123</name>
    <dbReference type="NCBI Taxonomy" id="1121117"/>
    <lineage>
        <taxon>Bacteria</taxon>
        <taxon>Pseudomonadati</taxon>
        <taxon>Pseudomonadota</taxon>
        <taxon>Betaproteobacteria</taxon>
        <taxon>Burkholderiales</taxon>
        <taxon>Comamonadaceae</taxon>
        <taxon>Brachymonas</taxon>
    </lineage>
</organism>
<dbReference type="PROSITE" id="PS51635">
    <property type="entry name" value="PNPLA"/>
    <property type="match status" value="1"/>
</dbReference>
<feature type="active site" description="Nucleophile" evidence="4">
    <location>
        <position position="61"/>
    </location>
</feature>
<dbReference type="SUPFAM" id="SSF52151">
    <property type="entry name" value="FabD/lysophospholipase-like"/>
    <property type="match status" value="1"/>
</dbReference>
<feature type="compositionally biased region" description="Polar residues" evidence="5">
    <location>
        <begin position="9"/>
        <end position="18"/>
    </location>
</feature>
<evidence type="ECO:0000256" key="3">
    <source>
        <dbReference type="ARBA" id="ARBA00023098"/>
    </source>
</evidence>
<keyword evidence="2 4" id="KW-0442">Lipid degradation</keyword>
<evidence type="ECO:0000313" key="7">
    <source>
        <dbReference type="EMBL" id="SEN87653.1"/>
    </source>
</evidence>
<keyword evidence="8" id="KW-1185">Reference proteome</keyword>
<dbReference type="InterPro" id="IPR016035">
    <property type="entry name" value="Acyl_Trfase/lysoPLipase"/>
</dbReference>
<reference evidence="7 8" key="1">
    <citation type="submission" date="2016-10" db="EMBL/GenBank/DDBJ databases">
        <authorList>
            <person name="de Groot N.N."/>
        </authorList>
    </citation>
    <scope>NUCLEOTIDE SEQUENCE [LARGE SCALE GENOMIC DNA]</scope>
    <source>
        <strain evidence="7 8">DSM 15123</strain>
    </source>
</reference>
<keyword evidence="3 4" id="KW-0443">Lipid metabolism</keyword>
<dbReference type="OrthoDB" id="9770965at2"/>
<dbReference type="InterPro" id="IPR002641">
    <property type="entry name" value="PNPLA_dom"/>
</dbReference>
<name>A0A1H8K3X7_9BURK</name>
<sequence>MSRTERPSSSDGTSSKTAQPARKRVNLALQGGGAHGAFTWGVLDALLEDGRLEFEGISGASSGSVNAVALVDGLLRGDAEVDSYEAARAKLRNVWKGVMAAGSLTALNDNLASMVPFLSMLPNPGSILANAFQQFSSPYNFNPLDLNPLRELLRREVDFDALARMRRHRLFLSATHISSGKAEVFTGKEISLQAVMASSCLPQAFQAVELNGHNYWDGGFVANPPLTPLISKCESADILLVQIAPLKREGVPTSQTDITDRINEITFNANLLSQMHTIGFVNRLIDEGKLQEPEFKRVLMHRIDGGEMMSGLDSYSKISTDTTMLNRLFEHGRSQAFAWLKRAYPLVGKKGSINIDRDYSDDMVMHD</sequence>
<dbReference type="PANTHER" id="PTHR14226:SF78">
    <property type="entry name" value="SLR0060 PROTEIN"/>
    <property type="match status" value="1"/>
</dbReference>
<proteinExistence type="predicted"/>
<dbReference type="STRING" id="1121117.SAMN02745977_02234"/>
<dbReference type="PANTHER" id="PTHR14226">
    <property type="entry name" value="NEUROPATHY TARGET ESTERASE/SWISS CHEESE D.MELANOGASTER"/>
    <property type="match status" value="1"/>
</dbReference>
<feature type="short sequence motif" description="DGA/G" evidence="4">
    <location>
        <begin position="217"/>
        <end position="219"/>
    </location>
</feature>
<evidence type="ECO:0000256" key="4">
    <source>
        <dbReference type="PROSITE-ProRule" id="PRU01161"/>
    </source>
</evidence>
<evidence type="ECO:0000259" key="6">
    <source>
        <dbReference type="PROSITE" id="PS51635"/>
    </source>
</evidence>
<dbReference type="Pfam" id="PF01734">
    <property type="entry name" value="Patatin"/>
    <property type="match status" value="1"/>
</dbReference>
<evidence type="ECO:0000256" key="2">
    <source>
        <dbReference type="ARBA" id="ARBA00022963"/>
    </source>
</evidence>
<dbReference type="Proteomes" id="UP000199531">
    <property type="component" value="Unassembled WGS sequence"/>
</dbReference>
<evidence type="ECO:0000256" key="1">
    <source>
        <dbReference type="ARBA" id="ARBA00022801"/>
    </source>
</evidence>
<dbReference type="InterPro" id="IPR050301">
    <property type="entry name" value="NTE"/>
</dbReference>
<feature type="domain" description="PNPLA" evidence="6">
    <location>
        <begin position="27"/>
        <end position="230"/>
    </location>
</feature>
<dbReference type="Gene3D" id="3.40.1090.10">
    <property type="entry name" value="Cytosolic phospholipase A2 catalytic domain"/>
    <property type="match status" value="2"/>
</dbReference>
<feature type="short sequence motif" description="GXSXG" evidence="4">
    <location>
        <begin position="59"/>
        <end position="63"/>
    </location>
</feature>
<dbReference type="GO" id="GO:0016042">
    <property type="term" value="P:lipid catabolic process"/>
    <property type="evidence" value="ECO:0007669"/>
    <property type="project" value="UniProtKB-UniRule"/>
</dbReference>
<gene>
    <name evidence="7" type="ORF">SAMN02745977_02234</name>
</gene>
<dbReference type="EMBL" id="FOCW01000009">
    <property type="protein sequence ID" value="SEN87653.1"/>
    <property type="molecule type" value="Genomic_DNA"/>
</dbReference>
<feature type="short sequence motif" description="GXGXXG" evidence="4">
    <location>
        <begin position="31"/>
        <end position="36"/>
    </location>
</feature>